<dbReference type="EMBL" id="MT143689">
    <property type="protein sequence ID" value="QJB00333.1"/>
    <property type="molecule type" value="Genomic_DNA"/>
</dbReference>
<name>A0A6M3M3C0_9ZZZZ</name>
<proteinExistence type="predicted"/>
<accession>A0A6M3M3C0</accession>
<evidence type="ECO:0000313" key="1">
    <source>
        <dbReference type="EMBL" id="QJB00333.1"/>
    </source>
</evidence>
<sequence>MADLARDLNEMADRVSRLSHNLLGWDRREELVGLLRMASLAVVSDKRGVLNAMTGVLHELNRVHGQKALAEGEGRGLRIQEQAQAMALRELRARVVGLAEEQLIGWERAAQMIGCRLHEVRTFGVRGG</sequence>
<dbReference type="EMBL" id="MT143873">
    <property type="protein sequence ID" value="QJB04149.1"/>
    <property type="molecule type" value="Genomic_DNA"/>
</dbReference>
<gene>
    <name evidence="1" type="ORF">MM171A00607_0026</name>
    <name evidence="2" type="ORF">MM171B00441_0026</name>
</gene>
<reference evidence="1" key="1">
    <citation type="submission" date="2020-03" db="EMBL/GenBank/DDBJ databases">
        <title>The deep terrestrial virosphere.</title>
        <authorList>
            <person name="Holmfeldt K."/>
            <person name="Nilsson E."/>
            <person name="Simone D."/>
            <person name="Lopez-Fernandez M."/>
            <person name="Wu X."/>
            <person name="de Brujin I."/>
            <person name="Lundin D."/>
            <person name="Andersson A."/>
            <person name="Bertilsson S."/>
            <person name="Dopson M."/>
        </authorList>
    </citation>
    <scope>NUCLEOTIDE SEQUENCE</scope>
    <source>
        <strain evidence="1">MM171A00607</strain>
        <strain evidence="2">MM171B00441</strain>
    </source>
</reference>
<dbReference type="AlphaFoldDB" id="A0A6M3M3C0"/>
<evidence type="ECO:0000313" key="2">
    <source>
        <dbReference type="EMBL" id="QJB04149.1"/>
    </source>
</evidence>
<organism evidence="1">
    <name type="scientific">viral metagenome</name>
    <dbReference type="NCBI Taxonomy" id="1070528"/>
    <lineage>
        <taxon>unclassified sequences</taxon>
        <taxon>metagenomes</taxon>
        <taxon>organismal metagenomes</taxon>
    </lineage>
</organism>
<protein>
    <submittedName>
        <fullName evidence="1">Uncharacterized protein</fullName>
    </submittedName>
</protein>